<evidence type="ECO:0000256" key="2">
    <source>
        <dbReference type="ARBA" id="ARBA00023125"/>
    </source>
</evidence>
<dbReference type="InterPro" id="IPR018490">
    <property type="entry name" value="cNMP-bd_dom_sf"/>
</dbReference>
<accession>A0A7X6BH51</accession>
<dbReference type="EMBL" id="JAATLI010000001">
    <property type="protein sequence ID" value="NJC16500.1"/>
    <property type="molecule type" value="Genomic_DNA"/>
</dbReference>
<proteinExistence type="predicted"/>
<dbReference type="Pfam" id="PF13545">
    <property type="entry name" value="HTH_Crp_2"/>
    <property type="match status" value="1"/>
</dbReference>
<comment type="caution">
    <text evidence="6">The sequence shown here is derived from an EMBL/GenBank/DDBJ whole genome shotgun (WGS) entry which is preliminary data.</text>
</comment>
<dbReference type="Pfam" id="PF00027">
    <property type="entry name" value="cNMP_binding"/>
    <property type="match status" value="1"/>
</dbReference>
<feature type="domain" description="HTH crp-type" evidence="5">
    <location>
        <begin position="156"/>
        <end position="227"/>
    </location>
</feature>
<reference evidence="6 7" key="1">
    <citation type="submission" date="2020-03" db="EMBL/GenBank/DDBJ databases">
        <title>Genomic Encyclopedia of Type Strains, Phase IV (KMG-IV): sequencing the most valuable type-strain genomes for metagenomic binning, comparative biology and taxonomic classification.</title>
        <authorList>
            <person name="Goeker M."/>
        </authorList>
    </citation>
    <scope>NUCLEOTIDE SEQUENCE [LARGE SCALE GENOMIC DNA]</scope>
    <source>
        <strain evidence="6 7">DSM 105722</strain>
    </source>
</reference>
<evidence type="ECO:0000313" key="7">
    <source>
        <dbReference type="Proteomes" id="UP000576368"/>
    </source>
</evidence>
<keyword evidence="1" id="KW-0805">Transcription regulation</keyword>
<dbReference type="SMART" id="SM00100">
    <property type="entry name" value="cNMP"/>
    <property type="match status" value="1"/>
</dbReference>
<dbReference type="Gene3D" id="2.60.120.10">
    <property type="entry name" value="Jelly Rolls"/>
    <property type="match status" value="1"/>
</dbReference>
<dbReference type="PANTHER" id="PTHR24567:SF74">
    <property type="entry name" value="HTH-TYPE TRANSCRIPTIONAL REGULATOR ARCR"/>
    <property type="match status" value="1"/>
</dbReference>
<sequence>MTMKEEALLPDVIECISKFKLTFKNVTDSEIEALFVDNAIKFYKKGEYIYNEGARIKGCYFLFSGIVKIFQTGVAGKDQIIRFGKEGDIFGFRSVIRNEAACTSVETMSDCILCYIPNASLMHMITHSPSFAYEMMQIACKELGDANRYIREIAQKSVKARLAEILLLIASDFGVEEDGTLKLNVTREDLSNFVGTATETLIRLLSDLKNEGLVEVKGRKIKLLNRDKLKKMAD</sequence>
<dbReference type="InterPro" id="IPR036390">
    <property type="entry name" value="WH_DNA-bd_sf"/>
</dbReference>
<name>A0A7X6BH51_9BACT</name>
<dbReference type="CDD" id="cd00038">
    <property type="entry name" value="CAP_ED"/>
    <property type="match status" value="1"/>
</dbReference>
<organism evidence="6 7">
    <name type="scientific">Butyricimonas paravirosa</name>
    <dbReference type="NCBI Taxonomy" id="1472417"/>
    <lineage>
        <taxon>Bacteria</taxon>
        <taxon>Pseudomonadati</taxon>
        <taxon>Bacteroidota</taxon>
        <taxon>Bacteroidia</taxon>
        <taxon>Bacteroidales</taxon>
        <taxon>Odoribacteraceae</taxon>
        <taxon>Butyricimonas</taxon>
    </lineage>
</organism>
<dbReference type="PROSITE" id="PS50042">
    <property type="entry name" value="CNMP_BINDING_3"/>
    <property type="match status" value="1"/>
</dbReference>
<dbReference type="Proteomes" id="UP000576368">
    <property type="component" value="Unassembled WGS sequence"/>
</dbReference>
<keyword evidence="3" id="KW-0804">Transcription</keyword>
<evidence type="ECO:0000313" key="6">
    <source>
        <dbReference type="EMBL" id="NJC16500.1"/>
    </source>
</evidence>
<dbReference type="GO" id="GO:0003677">
    <property type="term" value="F:DNA binding"/>
    <property type="evidence" value="ECO:0007669"/>
    <property type="project" value="UniProtKB-KW"/>
</dbReference>
<dbReference type="PRINTS" id="PR00034">
    <property type="entry name" value="HTHCRP"/>
</dbReference>
<dbReference type="CDD" id="cd00092">
    <property type="entry name" value="HTH_CRP"/>
    <property type="match status" value="1"/>
</dbReference>
<dbReference type="Gene3D" id="1.10.10.10">
    <property type="entry name" value="Winged helix-like DNA-binding domain superfamily/Winged helix DNA-binding domain"/>
    <property type="match status" value="1"/>
</dbReference>
<keyword evidence="2" id="KW-0238">DNA-binding</keyword>
<protein>
    <submittedName>
        <fullName evidence="6">CRP-like cAMP-binding protein</fullName>
    </submittedName>
</protein>
<gene>
    <name evidence="6" type="ORF">GGR15_000102</name>
</gene>
<feature type="domain" description="Cyclic nucleotide-binding" evidence="4">
    <location>
        <begin position="22"/>
        <end position="125"/>
    </location>
</feature>
<dbReference type="PANTHER" id="PTHR24567">
    <property type="entry name" value="CRP FAMILY TRANSCRIPTIONAL REGULATORY PROTEIN"/>
    <property type="match status" value="1"/>
</dbReference>
<evidence type="ECO:0000259" key="4">
    <source>
        <dbReference type="PROSITE" id="PS50042"/>
    </source>
</evidence>
<dbReference type="AlphaFoldDB" id="A0A7X6BH51"/>
<dbReference type="GO" id="GO:0003700">
    <property type="term" value="F:DNA-binding transcription factor activity"/>
    <property type="evidence" value="ECO:0007669"/>
    <property type="project" value="TreeGrafter"/>
</dbReference>
<dbReference type="InterPro" id="IPR036388">
    <property type="entry name" value="WH-like_DNA-bd_sf"/>
</dbReference>
<dbReference type="GO" id="GO:0005829">
    <property type="term" value="C:cytosol"/>
    <property type="evidence" value="ECO:0007669"/>
    <property type="project" value="TreeGrafter"/>
</dbReference>
<dbReference type="InterPro" id="IPR014710">
    <property type="entry name" value="RmlC-like_jellyroll"/>
</dbReference>
<dbReference type="SUPFAM" id="SSF46785">
    <property type="entry name" value="Winged helix' DNA-binding domain"/>
    <property type="match status" value="1"/>
</dbReference>
<dbReference type="SMART" id="SM00419">
    <property type="entry name" value="HTH_CRP"/>
    <property type="match status" value="1"/>
</dbReference>
<dbReference type="PROSITE" id="PS51063">
    <property type="entry name" value="HTH_CRP_2"/>
    <property type="match status" value="1"/>
</dbReference>
<dbReference type="SUPFAM" id="SSF51206">
    <property type="entry name" value="cAMP-binding domain-like"/>
    <property type="match status" value="1"/>
</dbReference>
<evidence type="ECO:0000259" key="5">
    <source>
        <dbReference type="PROSITE" id="PS51063"/>
    </source>
</evidence>
<dbReference type="InterPro" id="IPR012318">
    <property type="entry name" value="HTH_CRP"/>
</dbReference>
<evidence type="ECO:0000256" key="3">
    <source>
        <dbReference type="ARBA" id="ARBA00023163"/>
    </source>
</evidence>
<dbReference type="InterPro" id="IPR000595">
    <property type="entry name" value="cNMP-bd_dom"/>
</dbReference>
<evidence type="ECO:0000256" key="1">
    <source>
        <dbReference type="ARBA" id="ARBA00023015"/>
    </source>
</evidence>
<dbReference type="InterPro" id="IPR050397">
    <property type="entry name" value="Env_Response_Regulators"/>
</dbReference>